<name>A0A9P4Z2L1_9HYPO</name>
<dbReference type="GeneID" id="55966292"/>
<protein>
    <submittedName>
        <fullName evidence="3">Uncharacterized protein</fullName>
    </submittedName>
</protein>
<evidence type="ECO:0000256" key="2">
    <source>
        <dbReference type="SAM" id="SignalP"/>
    </source>
</evidence>
<accession>A0A9P4Z2L1</accession>
<evidence type="ECO:0000313" key="3">
    <source>
        <dbReference type="EMBL" id="KAF4126326.1"/>
    </source>
</evidence>
<comment type="caution">
    <text evidence="3">The sequence shown here is derived from an EMBL/GenBank/DDBJ whole genome shotgun (WGS) entry which is preliminary data.</text>
</comment>
<evidence type="ECO:0000256" key="1">
    <source>
        <dbReference type="SAM" id="MobiDB-lite"/>
    </source>
</evidence>
<feature type="chain" id="PRO_5040402461" evidence="2">
    <location>
        <begin position="16"/>
        <end position="92"/>
    </location>
</feature>
<feature type="signal peptide" evidence="2">
    <location>
        <begin position="1"/>
        <end position="15"/>
    </location>
</feature>
<gene>
    <name evidence="3" type="ORF">GMORB2_0062</name>
</gene>
<dbReference type="RefSeq" id="XP_035324978.1">
    <property type="nucleotide sequence ID" value="XM_035462048.1"/>
</dbReference>
<organism evidence="3 4">
    <name type="scientific">Geosmithia morbida</name>
    <dbReference type="NCBI Taxonomy" id="1094350"/>
    <lineage>
        <taxon>Eukaryota</taxon>
        <taxon>Fungi</taxon>
        <taxon>Dikarya</taxon>
        <taxon>Ascomycota</taxon>
        <taxon>Pezizomycotina</taxon>
        <taxon>Sordariomycetes</taxon>
        <taxon>Hypocreomycetidae</taxon>
        <taxon>Hypocreales</taxon>
        <taxon>Bionectriaceae</taxon>
        <taxon>Geosmithia</taxon>
    </lineage>
</organism>
<dbReference type="Proteomes" id="UP000749293">
    <property type="component" value="Unassembled WGS sequence"/>
</dbReference>
<feature type="compositionally biased region" description="Polar residues" evidence="1">
    <location>
        <begin position="28"/>
        <end position="59"/>
    </location>
</feature>
<reference evidence="3" key="1">
    <citation type="submission" date="2020-03" db="EMBL/GenBank/DDBJ databases">
        <title>Site-based positive gene gene selection in Geosmithia morbida across the United States reveals a broad range of putative effectors and factors for local host and environmental adapation.</title>
        <authorList>
            <person name="Onufrak A."/>
            <person name="Murdoch R.W."/>
            <person name="Gazis R."/>
            <person name="Huff M."/>
            <person name="Staton M."/>
            <person name="Klingeman W."/>
            <person name="Hadziabdic D."/>
        </authorList>
    </citation>
    <scope>NUCLEOTIDE SEQUENCE</scope>
    <source>
        <strain evidence="3">1262</strain>
    </source>
</reference>
<keyword evidence="4" id="KW-1185">Reference proteome</keyword>
<sequence length="92" mass="9090">MRISYLFSAVGVVAAALDTAVGNATLWSSTTSPHDLSTPVSPSIDNTSISSDPSVTDPGSGSPDPTAGAVARPMQGSMAGLLGFVIVGLATI</sequence>
<keyword evidence="2" id="KW-0732">Signal</keyword>
<dbReference type="AlphaFoldDB" id="A0A9P4Z2L1"/>
<feature type="region of interest" description="Disordered" evidence="1">
    <location>
        <begin position="28"/>
        <end position="71"/>
    </location>
</feature>
<proteinExistence type="predicted"/>
<evidence type="ECO:0000313" key="4">
    <source>
        <dbReference type="Proteomes" id="UP000749293"/>
    </source>
</evidence>
<dbReference type="EMBL" id="JAANYQ010000001">
    <property type="protein sequence ID" value="KAF4126326.1"/>
    <property type="molecule type" value="Genomic_DNA"/>
</dbReference>